<dbReference type="EMBL" id="CP032134">
    <property type="protein sequence ID" value="AXY57384.1"/>
    <property type="molecule type" value="Genomic_DNA"/>
</dbReference>
<evidence type="ECO:0000313" key="2">
    <source>
        <dbReference type="Proteomes" id="UP000263753"/>
    </source>
</evidence>
<dbReference type="AlphaFoldDB" id="A0A3B7LZP3"/>
<dbReference type="RefSeq" id="WP_087511868.1">
    <property type="nucleotide sequence ID" value="NZ_CP032134.1"/>
</dbReference>
<reference evidence="2" key="1">
    <citation type="submission" date="2018-09" db="EMBL/GenBank/DDBJ databases">
        <title>The complete genome of Acinetobacter sp. strain WCHAc010005.</title>
        <authorList>
            <person name="Hu Y."/>
            <person name="Long H."/>
            <person name="Feng Y."/>
            <person name="Zong Z."/>
        </authorList>
    </citation>
    <scope>NUCLEOTIDE SEQUENCE [LARGE SCALE GENOMIC DNA]</scope>
    <source>
        <strain evidence="2">WCHAc010005</strain>
    </source>
</reference>
<gene>
    <name evidence="1" type="ORF">CDG60_12920</name>
</gene>
<proteinExistence type="predicted"/>
<name>A0A3B7LZP3_9GAMM</name>
<protein>
    <submittedName>
        <fullName evidence="1">Uncharacterized protein</fullName>
    </submittedName>
</protein>
<accession>A0A3B7LZP3</accession>
<evidence type="ECO:0000313" key="1">
    <source>
        <dbReference type="EMBL" id="AXY57384.1"/>
    </source>
</evidence>
<sequence length="216" mass="26079">MNILFEPSQFASRNQSLLNRLSELDDMMRKLKASSRSVKYQQIEAFLSEMIRLHGHDIKNDYYIKIEFITRLTQLAEHKTLSEKLKKNWDEIYHFFVEKFSIQQKQEICLFFLIQYKQIVSDLQNANRLHVEQLFDVEKYSYLYQKFQGLPKLQLNDTDIQQLEQKYNEVLIRQLANSCIRFRLIHEDCYYLEKIVTNILLSRLKKNALCFSRIYG</sequence>
<dbReference type="Proteomes" id="UP000263753">
    <property type="component" value="Chromosome"/>
</dbReference>
<dbReference type="KEGG" id="achi:CDG60_12920"/>
<organism evidence="1 2">
    <name type="scientific">Acinetobacter chinensis</name>
    <dbReference type="NCBI Taxonomy" id="2004650"/>
    <lineage>
        <taxon>Bacteria</taxon>
        <taxon>Pseudomonadati</taxon>
        <taxon>Pseudomonadota</taxon>
        <taxon>Gammaproteobacteria</taxon>
        <taxon>Moraxellales</taxon>
        <taxon>Moraxellaceae</taxon>
        <taxon>Acinetobacter</taxon>
    </lineage>
</organism>